<dbReference type="Proteomes" id="UP000199300">
    <property type="component" value="Unassembled WGS sequence"/>
</dbReference>
<dbReference type="EMBL" id="FODJ01000003">
    <property type="protein sequence ID" value="SEN98784.1"/>
    <property type="molecule type" value="Genomic_DNA"/>
</dbReference>
<keyword evidence="2" id="KW-1185">Reference proteome</keyword>
<organism evidence="1 2">
    <name type="scientific">Amphibacillus marinus</name>
    <dbReference type="NCBI Taxonomy" id="872970"/>
    <lineage>
        <taxon>Bacteria</taxon>
        <taxon>Bacillati</taxon>
        <taxon>Bacillota</taxon>
        <taxon>Bacilli</taxon>
        <taxon>Bacillales</taxon>
        <taxon>Bacillaceae</taxon>
        <taxon>Amphibacillus</taxon>
    </lineage>
</organism>
<gene>
    <name evidence="1" type="ORF">SAMN04488134_10339</name>
</gene>
<name>A0A1H8L0X3_9BACI</name>
<reference evidence="1 2" key="1">
    <citation type="submission" date="2016-10" db="EMBL/GenBank/DDBJ databases">
        <authorList>
            <person name="de Groot N.N."/>
        </authorList>
    </citation>
    <scope>NUCLEOTIDE SEQUENCE [LARGE SCALE GENOMIC DNA]</scope>
    <source>
        <strain evidence="1 2">CGMCC 1.10434</strain>
    </source>
</reference>
<evidence type="ECO:0000313" key="2">
    <source>
        <dbReference type="Proteomes" id="UP000199300"/>
    </source>
</evidence>
<proteinExistence type="predicted"/>
<protein>
    <submittedName>
        <fullName evidence="1">Uncharacterized protein</fullName>
    </submittedName>
</protein>
<accession>A0A1H8L0X3</accession>
<dbReference type="AlphaFoldDB" id="A0A1H8L0X3"/>
<evidence type="ECO:0000313" key="1">
    <source>
        <dbReference type="EMBL" id="SEN98784.1"/>
    </source>
</evidence>
<sequence>MTMKKMGTYKPELLVNNIHTDENVLTSLLDELNHCESFFFSVAFITESGLATLKSHY</sequence>
<dbReference type="STRING" id="872970.SAMN04488134_10339"/>